<evidence type="ECO:0008006" key="3">
    <source>
        <dbReference type="Google" id="ProtNLM"/>
    </source>
</evidence>
<comment type="caution">
    <text evidence="1">The sequence shown here is derived from an EMBL/GenBank/DDBJ whole genome shotgun (WGS) entry which is preliminary data.</text>
</comment>
<keyword evidence="2" id="KW-1185">Reference proteome</keyword>
<dbReference type="SUPFAM" id="SSF53474">
    <property type="entry name" value="alpha/beta-Hydrolases"/>
    <property type="match status" value="1"/>
</dbReference>
<reference evidence="1 2" key="1">
    <citation type="journal article" date="2018" name="Mol. Genet. Genomics">
        <title>The red deer Cervus elaphus genome CerEla1.0: sequencing, annotating, genes, and chromosomes.</title>
        <authorList>
            <person name="Bana N.A."/>
            <person name="Nyiri A."/>
            <person name="Nagy J."/>
            <person name="Frank K."/>
            <person name="Nagy T."/>
            <person name="Steger V."/>
            <person name="Schiller M."/>
            <person name="Lakatos P."/>
            <person name="Sugar L."/>
            <person name="Horn P."/>
            <person name="Barta E."/>
            <person name="Orosz L."/>
        </authorList>
    </citation>
    <scope>NUCLEOTIDE SEQUENCE [LARGE SCALE GENOMIC DNA]</scope>
    <source>
        <strain evidence="1">Hungarian</strain>
    </source>
</reference>
<evidence type="ECO:0000313" key="1">
    <source>
        <dbReference type="EMBL" id="OWK06167.1"/>
    </source>
</evidence>
<dbReference type="Proteomes" id="UP000242450">
    <property type="component" value="Chromosome 19"/>
</dbReference>
<organism evidence="1 2">
    <name type="scientific">Cervus elaphus hippelaphus</name>
    <name type="common">European red deer</name>
    <dbReference type="NCBI Taxonomy" id="46360"/>
    <lineage>
        <taxon>Eukaryota</taxon>
        <taxon>Metazoa</taxon>
        <taxon>Chordata</taxon>
        <taxon>Craniata</taxon>
        <taxon>Vertebrata</taxon>
        <taxon>Euteleostomi</taxon>
        <taxon>Mammalia</taxon>
        <taxon>Eutheria</taxon>
        <taxon>Laurasiatheria</taxon>
        <taxon>Artiodactyla</taxon>
        <taxon>Ruminantia</taxon>
        <taxon>Pecora</taxon>
        <taxon>Cervidae</taxon>
        <taxon>Cervinae</taxon>
        <taxon>Cervus</taxon>
    </lineage>
</organism>
<gene>
    <name evidence="1" type="ORF">Celaphus_00013051</name>
</gene>
<proteinExistence type="predicted"/>
<sequence length="120" mass="14163">MPHRSRHLLKLVNWRTFLPEEYKKNYVYTEPHLGRHNSPYSTLLDTAKFALNYFLNCQHDVLRDDGFIYVSQLQNVGGKVSHDHMEDGIHGTLSFMASPIYLQLGIRIKDKYINWLEENL</sequence>
<evidence type="ECO:0000313" key="2">
    <source>
        <dbReference type="Proteomes" id="UP000242450"/>
    </source>
</evidence>
<name>A0A212CJG8_CEREH</name>
<protein>
    <recommendedName>
        <fullName evidence="3">Alpha/beta hydrolase fold-3 domain-containing protein</fullName>
    </recommendedName>
</protein>
<accession>A0A212CJG8</accession>
<dbReference type="InterPro" id="IPR029058">
    <property type="entry name" value="AB_hydrolase_fold"/>
</dbReference>
<dbReference type="OrthoDB" id="408631at2759"/>
<dbReference type="AlphaFoldDB" id="A0A212CJG8"/>
<dbReference type="EMBL" id="MKHE01000019">
    <property type="protein sequence ID" value="OWK06167.1"/>
    <property type="molecule type" value="Genomic_DNA"/>
</dbReference>
<dbReference type="Gene3D" id="3.40.50.1820">
    <property type="entry name" value="alpha/beta hydrolase"/>
    <property type="match status" value="1"/>
</dbReference>